<evidence type="ECO:0000313" key="1">
    <source>
        <dbReference type="EMBL" id="NMF55555.1"/>
    </source>
</evidence>
<dbReference type="AlphaFoldDB" id="A0A7X9UBP0"/>
<protein>
    <submittedName>
        <fullName evidence="1">Exodeoxyribonuclease VII small subunit</fullName>
    </submittedName>
</protein>
<keyword evidence="2" id="KW-1185">Reference proteome</keyword>
<dbReference type="GO" id="GO:0009318">
    <property type="term" value="C:exodeoxyribonuclease VII complex"/>
    <property type="evidence" value="ECO:0007669"/>
    <property type="project" value="InterPro"/>
</dbReference>
<evidence type="ECO:0000313" key="2">
    <source>
        <dbReference type="Proteomes" id="UP000546970"/>
    </source>
</evidence>
<name>A0A7X9UBP0_9ACTN</name>
<dbReference type="SUPFAM" id="SSF116842">
    <property type="entry name" value="XseB-like"/>
    <property type="match status" value="1"/>
</dbReference>
<organism evidence="1 2">
    <name type="scientific">Collinsella acetigenes</name>
    <dbReference type="NCBI Taxonomy" id="2713419"/>
    <lineage>
        <taxon>Bacteria</taxon>
        <taxon>Bacillati</taxon>
        <taxon>Actinomycetota</taxon>
        <taxon>Coriobacteriia</taxon>
        <taxon>Coriobacteriales</taxon>
        <taxon>Coriobacteriaceae</taxon>
        <taxon>Collinsella</taxon>
    </lineage>
</organism>
<sequence>MSETTVHTFDDVMARMDDIVAAVRAKDASLEHSLDLFDEAIALGSKAVEMVDTFELSDREAAQLEETSAKDDSHSESTIE</sequence>
<comment type="caution">
    <text evidence="1">The sequence shown here is derived from an EMBL/GenBank/DDBJ whole genome shotgun (WGS) entry which is preliminary data.</text>
</comment>
<dbReference type="Proteomes" id="UP000546970">
    <property type="component" value="Unassembled WGS sequence"/>
</dbReference>
<dbReference type="GO" id="GO:0008855">
    <property type="term" value="F:exodeoxyribonuclease VII activity"/>
    <property type="evidence" value="ECO:0007669"/>
    <property type="project" value="InterPro"/>
</dbReference>
<dbReference type="InterPro" id="IPR037004">
    <property type="entry name" value="Exonuc_VII_ssu_sf"/>
</dbReference>
<dbReference type="RefSeq" id="WP_169277208.1">
    <property type="nucleotide sequence ID" value="NZ_JABBCP010000002.1"/>
</dbReference>
<dbReference type="EMBL" id="JABBCP010000002">
    <property type="protein sequence ID" value="NMF55555.1"/>
    <property type="molecule type" value="Genomic_DNA"/>
</dbReference>
<proteinExistence type="predicted"/>
<accession>A0A7X9UBP0</accession>
<dbReference type="GO" id="GO:0006308">
    <property type="term" value="P:DNA catabolic process"/>
    <property type="evidence" value="ECO:0007669"/>
    <property type="project" value="InterPro"/>
</dbReference>
<reference evidence="1 2" key="1">
    <citation type="submission" date="2020-04" db="EMBL/GenBank/DDBJ databases">
        <title>Collinsella sp. KGMB02528 nov., an anaerobic actinobacterium isolated from human feces.</title>
        <authorList>
            <person name="Han K.-I."/>
            <person name="Eom M.K."/>
            <person name="Kim J.-S."/>
            <person name="Lee K.C."/>
            <person name="Suh M.K."/>
            <person name="Park S.-H."/>
            <person name="Lee J.H."/>
            <person name="Kang S.W."/>
            <person name="Park J.-E."/>
            <person name="Oh B.S."/>
            <person name="Yu S.Y."/>
            <person name="Choi S.-H."/>
            <person name="Lee D.H."/>
            <person name="Yoon H."/>
            <person name="Kim B.-Y."/>
            <person name="Lee J.H."/>
            <person name="Lee J.-S."/>
        </authorList>
    </citation>
    <scope>NUCLEOTIDE SEQUENCE [LARGE SCALE GENOMIC DNA]</scope>
    <source>
        <strain evidence="1 2">KGMB02528</strain>
    </source>
</reference>
<gene>
    <name evidence="1" type="ORF">HF320_04320</name>
</gene>
<dbReference type="Gene3D" id="1.10.287.1040">
    <property type="entry name" value="Exonuclease VII, small subunit"/>
    <property type="match status" value="1"/>
</dbReference>